<comment type="caution">
    <text evidence="1">The sequence shown here is derived from an EMBL/GenBank/DDBJ whole genome shotgun (WGS) entry which is preliminary data.</text>
</comment>
<dbReference type="EMBL" id="JBIATK010000024">
    <property type="protein sequence ID" value="MFF4028107.1"/>
    <property type="molecule type" value="Genomic_DNA"/>
</dbReference>
<dbReference type="Proteomes" id="UP001602089">
    <property type="component" value="Unassembled WGS sequence"/>
</dbReference>
<proteinExistence type="predicted"/>
<organism evidence="1 2">
    <name type="scientific">Nocardia elegans</name>
    <dbReference type="NCBI Taxonomy" id="300029"/>
    <lineage>
        <taxon>Bacteria</taxon>
        <taxon>Bacillati</taxon>
        <taxon>Actinomycetota</taxon>
        <taxon>Actinomycetes</taxon>
        <taxon>Mycobacteriales</taxon>
        <taxon>Nocardiaceae</taxon>
        <taxon>Nocardia</taxon>
    </lineage>
</organism>
<name>A0ABW6TS32_9NOCA</name>
<protein>
    <submittedName>
        <fullName evidence="1">Uncharacterized protein</fullName>
    </submittedName>
</protein>
<keyword evidence="2" id="KW-1185">Reference proteome</keyword>
<sequence>MRLAAGAHAPIAFSSYAGADIGRDNGLVVDRAYEDKAPYAFTGTVEEVVFDLKPVHVDDEKALHHHAAAQAIGQGAAG</sequence>
<evidence type="ECO:0000313" key="1">
    <source>
        <dbReference type="EMBL" id="MFF4028107.1"/>
    </source>
</evidence>
<gene>
    <name evidence="1" type="ORF">ACFYY5_35225</name>
</gene>
<evidence type="ECO:0000313" key="2">
    <source>
        <dbReference type="Proteomes" id="UP001602089"/>
    </source>
</evidence>
<dbReference type="RefSeq" id="WP_228831290.1">
    <property type="nucleotide sequence ID" value="NZ_JADLRF010000003.1"/>
</dbReference>
<accession>A0ABW6TS32</accession>
<reference evidence="1 2" key="1">
    <citation type="submission" date="2024-10" db="EMBL/GenBank/DDBJ databases">
        <title>The Natural Products Discovery Center: Release of the First 8490 Sequenced Strains for Exploring Actinobacteria Biosynthetic Diversity.</title>
        <authorList>
            <person name="Kalkreuter E."/>
            <person name="Kautsar S.A."/>
            <person name="Yang D."/>
            <person name="Bader C.D."/>
            <person name="Teijaro C.N."/>
            <person name="Fluegel L."/>
            <person name="Davis C.M."/>
            <person name="Simpson J.R."/>
            <person name="Lauterbach L."/>
            <person name="Steele A.D."/>
            <person name="Gui C."/>
            <person name="Meng S."/>
            <person name="Li G."/>
            <person name="Viehrig K."/>
            <person name="Ye F."/>
            <person name="Su P."/>
            <person name="Kiefer A.F."/>
            <person name="Nichols A."/>
            <person name="Cepeda A.J."/>
            <person name="Yan W."/>
            <person name="Fan B."/>
            <person name="Jiang Y."/>
            <person name="Adhikari A."/>
            <person name="Zheng C.-J."/>
            <person name="Schuster L."/>
            <person name="Cowan T.M."/>
            <person name="Smanski M.J."/>
            <person name="Chevrette M.G."/>
            <person name="De Carvalho L.P.S."/>
            <person name="Shen B."/>
        </authorList>
    </citation>
    <scope>NUCLEOTIDE SEQUENCE [LARGE SCALE GENOMIC DNA]</scope>
    <source>
        <strain evidence="1 2">NPDC001867</strain>
    </source>
</reference>